<dbReference type="PROSITE" id="PS01159">
    <property type="entry name" value="WW_DOMAIN_1"/>
    <property type="match status" value="1"/>
</dbReference>
<dbReference type="Proteomes" id="UP001295423">
    <property type="component" value="Unassembled WGS sequence"/>
</dbReference>
<feature type="region of interest" description="Disordered" evidence="1">
    <location>
        <begin position="165"/>
        <end position="185"/>
    </location>
</feature>
<dbReference type="Pfam" id="PF00397">
    <property type="entry name" value="WW"/>
    <property type="match status" value="1"/>
</dbReference>
<evidence type="ECO:0000313" key="4">
    <source>
        <dbReference type="Proteomes" id="UP001295423"/>
    </source>
</evidence>
<dbReference type="AlphaFoldDB" id="A0AAD2CPG8"/>
<feature type="domain" description="WW" evidence="2">
    <location>
        <begin position="92"/>
        <end position="122"/>
    </location>
</feature>
<dbReference type="InterPro" id="IPR036020">
    <property type="entry name" value="WW_dom_sf"/>
</dbReference>
<sequence>MICSGNDCSKPNFLQQLNTVKLNNSFLERFLNDILFWEQETTDLWAHPYGSKKRRKKAGEKVLGEKSNGTHSRQTTRDDEIDEITINALSNSNWKTANDPRTGRPYYYHSKTRVTQWQKPAEVKALEKKIRQEKKRQDAKFFREMEQNLHKSIGRGELIPGIGREEITNQSPPLKGKETSPQRKHVRTISRMDANISFEELGDDRGASRIVPKASRHTGPLHQQTLSARQLPWPDHPGKPPLPKMPTVARTNSMELSPEEEKREHKIVTRVDSGVSLAGESLLDAPLQSTYDVSELNMPPNMRSQAQTHARRNTGGTIFLENTMTRPDIHATIKCVCGVYRRHILQGVEQQITGKKGQYESRHNMDMFLDYRTPSPRQPEQRMKVPTLSEVLAFYKEFFVRSKMEHDTIIMSLIYVERLVKTTDGQLNPNPDNWRSILFACMVLASKVWDDLSMWNVDFSNVSTNTDGLFSFSLRRINELELHLLKSLKFDVRVGASEYAKYYFLIRSMLIRSGLVQESERPLRKTEAFQKLEAKTNTYQVNQLNAVGQKDRRSKSMDDSFWRSIATNAQSGGPVFSDSVCLEQIIASNR</sequence>
<dbReference type="InterPro" id="IPR006671">
    <property type="entry name" value="Cyclin_N"/>
</dbReference>
<dbReference type="PROSITE" id="PS50020">
    <property type="entry name" value="WW_DOMAIN_2"/>
    <property type="match status" value="1"/>
</dbReference>
<protein>
    <recommendedName>
        <fullName evidence="2">WW domain-containing protein</fullName>
    </recommendedName>
</protein>
<dbReference type="SUPFAM" id="SSF47954">
    <property type="entry name" value="Cyclin-like"/>
    <property type="match status" value="1"/>
</dbReference>
<evidence type="ECO:0000313" key="3">
    <source>
        <dbReference type="EMBL" id="CAJ1940452.1"/>
    </source>
</evidence>
<evidence type="ECO:0000256" key="1">
    <source>
        <dbReference type="SAM" id="MobiDB-lite"/>
    </source>
</evidence>
<dbReference type="InterPro" id="IPR036915">
    <property type="entry name" value="Cyclin-like_sf"/>
</dbReference>
<evidence type="ECO:0000259" key="2">
    <source>
        <dbReference type="PROSITE" id="PS50020"/>
    </source>
</evidence>
<proteinExistence type="predicted"/>
<reference evidence="3" key="1">
    <citation type="submission" date="2023-08" db="EMBL/GenBank/DDBJ databases">
        <authorList>
            <person name="Audoor S."/>
            <person name="Bilcke G."/>
        </authorList>
    </citation>
    <scope>NUCLEOTIDE SEQUENCE</scope>
</reference>
<gene>
    <name evidence="3" type="ORF">CYCCA115_LOCUS7049</name>
</gene>
<dbReference type="EMBL" id="CAKOGP040000890">
    <property type="protein sequence ID" value="CAJ1940452.1"/>
    <property type="molecule type" value="Genomic_DNA"/>
</dbReference>
<dbReference type="CDD" id="cd20540">
    <property type="entry name" value="CYCLIN_CCNY_like"/>
    <property type="match status" value="1"/>
</dbReference>
<feature type="region of interest" description="Disordered" evidence="1">
    <location>
        <begin position="214"/>
        <end position="246"/>
    </location>
</feature>
<dbReference type="CDD" id="cd00201">
    <property type="entry name" value="WW"/>
    <property type="match status" value="1"/>
</dbReference>
<name>A0AAD2CPG8_9STRA</name>
<keyword evidence="4" id="KW-1185">Reference proteome</keyword>
<dbReference type="Gene3D" id="1.10.472.10">
    <property type="entry name" value="Cyclin-like"/>
    <property type="match status" value="1"/>
</dbReference>
<dbReference type="SMART" id="SM00456">
    <property type="entry name" value="WW"/>
    <property type="match status" value="1"/>
</dbReference>
<feature type="region of interest" description="Disordered" evidence="1">
    <location>
        <begin position="55"/>
        <end position="77"/>
    </location>
</feature>
<dbReference type="Gene3D" id="2.20.70.10">
    <property type="match status" value="1"/>
</dbReference>
<dbReference type="PANTHER" id="PTHR14248">
    <property type="entry name" value="CYCLIN Y, ISOFORM A"/>
    <property type="match status" value="1"/>
</dbReference>
<accession>A0AAD2CPG8</accession>
<organism evidence="3 4">
    <name type="scientific">Cylindrotheca closterium</name>
    <dbReference type="NCBI Taxonomy" id="2856"/>
    <lineage>
        <taxon>Eukaryota</taxon>
        <taxon>Sar</taxon>
        <taxon>Stramenopiles</taxon>
        <taxon>Ochrophyta</taxon>
        <taxon>Bacillariophyta</taxon>
        <taxon>Bacillariophyceae</taxon>
        <taxon>Bacillariophycidae</taxon>
        <taxon>Bacillariales</taxon>
        <taxon>Bacillariaceae</taxon>
        <taxon>Cylindrotheca</taxon>
    </lineage>
</organism>
<dbReference type="SUPFAM" id="SSF51045">
    <property type="entry name" value="WW domain"/>
    <property type="match status" value="1"/>
</dbReference>
<comment type="caution">
    <text evidence="3">The sequence shown here is derived from an EMBL/GenBank/DDBJ whole genome shotgun (WGS) entry which is preliminary data.</text>
</comment>
<dbReference type="Pfam" id="PF00134">
    <property type="entry name" value="Cyclin_N"/>
    <property type="match status" value="1"/>
</dbReference>
<dbReference type="InterPro" id="IPR001202">
    <property type="entry name" value="WW_dom"/>
</dbReference>